<evidence type="ECO:0000313" key="6">
    <source>
        <dbReference type="Proteomes" id="UP000435112"/>
    </source>
</evidence>
<evidence type="ECO:0000313" key="5">
    <source>
        <dbReference type="Proteomes" id="UP000434957"/>
    </source>
</evidence>
<dbReference type="EMBL" id="QXFU01001236">
    <property type="protein sequence ID" value="KAE9007123.1"/>
    <property type="molecule type" value="Genomic_DNA"/>
</dbReference>
<sequence length="38" mass="4259">MLRIISLENALLHWYSQYCTLSYNLGGVARSGHLACFG</sequence>
<dbReference type="Proteomes" id="UP000429607">
    <property type="component" value="Unassembled WGS sequence"/>
</dbReference>
<organism evidence="1 6">
    <name type="scientific">Phytophthora rubi</name>
    <dbReference type="NCBI Taxonomy" id="129364"/>
    <lineage>
        <taxon>Eukaryota</taxon>
        <taxon>Sar</taxon>
        <taxon>Stramenopiles</taxon>
        <taxon>Oomycota</taxon>
        <taxon>Peronosporomycetes</taxon>
        <taxon>Peronosporales</taxon>
        <taxon>Peronosporaceae</taxon>
        <taxon>Phytophthora</taxon>
    </lineage>
</organism>
<dbReference type="EMBL" id="QXFT01001234">
    <property type="protein sequence ID" value="KAE9324597.1"/>
    <property type="molecule type" value="Genomic_DNA"/>
</dbReference>
<evidence type="ECO:0000313" key="2">
    <source>
        <dbReference type="EMBL" id="KAE9011633.1"/>
    </source>
</evidence>
<reference evidence="4 6" key="1">
    <citation type="submission" date="2018-09" db="EMBL/GenBank/DDBJ databases">
        <title>Genomic investigation of the strawberry pathogen Phytophthora fragariae indicates pathogenicity is determined by transcriptional variation in three key races.</title>
        <authorList>
            <person name="Adams T.M."/>
            <person name="Armitage A.D."/>
            <person name="Sobczyk M.K."/>
            <person name="Bates H.J."/>
            <person name="Dunwell J.M."/>
            <person name="Nellist C.F."/>
            <person name="Harrison R.J."/>
        </authorList>
    </citation>
    <scope>NUCLEOTIDE SEQUENCE [LARGE SCALE GENOMIC DNA]</scope>
    <source>
        <strain evidence="2 4">SCRP249</strain>
        <strain evidence="1 6">SCRP324</strain>
        <strain evidence="3 5">SCRP333</strain>
    </source>
</reference>
<evidence type="ECO:0000313" key="4">
    <source>
        <dbReference type="Proteomes" id="UP000429607"/>
    </source>
</evidence>
<evidence type="ECO:0000313" key="3">
    <source>
        <dbReference type="EMBL" id="KAE9324597.1"/>
    </source>
</evidence>
<proteinExistence type="predicted"/>
<keyword evidence="5" id="KW-1185">Reference proteome</keyword>
<evidence type="ECO:0000313" key="1">
    <source>
        <dbReference type="EMBL" id="KAE9007123.1"/>
    </source>
</evidence>
<comment type="caution">
    <text evidence="1">The sequence shown here is derived from an EMBL/GenBank/DDBJ whole genome shotgun (WGS) entry which is preliminary data.</text>
</comment>
<dbReference type="Proteomes" id="UP000435112">
    <property type="component" value="Unassembled WGS sequence"/>
</dbReference>
<dbReference type="EMBL" id="QXFV01001219">
    <property type="protein sequence ID" value="KAE9011633.1"/>
    <property type="molecule type" value="Genomic_DNA"/>
</dbReference>
<name>A0A6A3KTN1_9STRA</name>
<protein>
    <submittedName>
        <fullName evidence="1">Uncharacterized protein</fullName>
    </submittedName>
</protein>
<dbReference type="AlphaFoldDB" id="A0A6A3KTN1"/>
<accession>A0A6A3KTN1</accession>
<dbReference type="Proteomes" id="UP000434957">
    <property type="component" value="Unassembled WGS sequence"/>
</dbReference>
<gene>
    <name evidence="2" type="ORF">PR001_g15871</name>
    <name evidence="1" type="ORF">PR002_g16295</name>
    <name evidence="3" type="ORF">PR003_g16697</name>
</gene>